<evidence type="ECO:0000256" key="13">
    <source>
        <dbReference type="ARBA" id="ARBA00023237"/>
    </source>
</evidence>
<evidence type="ECO:0000256" key="4">
    <source>
        <dbReference type="ARBA" id="ARBA00022452"/>
    </source>
</evidence>
<dbReference type="RefSeq" id="WP_344675435.1">
    <property type="nucleotide sequence ID" value="NZ_BAAAZI010000011.1"/>
</dbReference>
<keyword evidence="12 19" id="KW-0675">Receptor</keyword>
<evidence type="ECO:0000256" key="14">
    <source>
        <dbReference type="PROSITE-ProRule" id="PRU01360"/>
    </source>
</evidence>
<dbReference type="PANTHER" id="PTHR32552">
    <property type="entry name" value="FERRICHROME IRON RECEPTOR-RELATED"/>
    <property type="match status" value="1"/>
</dbReference>
<evidence type="ECO:0000256" key="12">
    <source>
        <dbReference type="ARBA" id="ARBA00023170"/>
    </source>
</evidence>
<gene>
    <name evidence="19" type="ORF">GCM10022216_28330</name>
</gene>
<dbReference type="InterPro" id="IPR008969">
    <property type="entry name" value="CarboxyPept-like_regulatory"/>
</dbReference>
<dbReference type="InterPro" id="IPR010105">
    <property type="entry name" value="TonB_sidphr_rcpt"/>
</dbReference>
<keyword evidence="5" id="KW-0410">Iron transport</keyword>
<evidence type="ECO:0000256" key="2">
    <source>
        <dbReference type="ARBA" id="ARBA00009810"/>
    </source>
</evidence>
<feature type="domain" description="TonB-dependent receptor-like beta-barrel" evidence="17">
    <location>
        <begin position="300"/>
        <end position="774"/>
    </location>
</feature>
<evidence type="ECO:0000256" key="15">
    <source>
        <dbReference type="RuleBase" id="RU003357"/>
    </source>
</evidence>
<accession>A0ABP7Z3T3</accession>
<dbReference type="InterPro" id="IPR036942">
    <property type="entry name" value="Beta-barrel_TonB_sf"/>
</dbReference>
<evidence type="ECO:0000256" key="6">
    <source>
        <dbReference type="ARBA" id="ARBA00022692"/>
    </source>
</evidence>
<dbReference type="Pfam" id="PF13715">
    <property type="entry name" value="CarbopepD_reg_2"/>
    <property type="match status" value="1"/>
</dbReference>
<keyword evidence="3 14" id="KW-0813">Transport</keyword>
<evidence type="ECO:0000256" key="9">
    <source>
        <dbReference type="ARBA" id="ARBA00023065"/>
    </source>
</evidence>
<reference evidence="20" key="1">
    <citation type="journal article" date="2019" name="Int. J. Syst. Evol. Microbiol.">
        <title>The Global Catalogue of Microorganisms (GCM) 10K type strain sequencing project: providing services to taxonomists for standard genome sequencing and annotation.</title>
        <authorList>
            <consortium name="The Broad Institute Genomics Platform"/>
            <consortium name="The Broad Institute Genome Sequencing Center for Infectious Disease"/>
            <person name="Wu L."/>
            <person name="Ma J."/>
        </authorList>
    </citation>
    <scope>NUCLEOTIDE SEQUENCE [LARGE SCALE GENOMIC DNA]</scope>
    <source>
        <strain evidence="20">JCM 16704</strain>
    </source>
</reference>
<keyword evidence="9" id="KW-0406">Ion transport</keyword>
<feature type="signal peptide" evidence="16">
    <location>
        <begin position="1"/>
        <end position="21"/>
    </location>
</feature>
<keyword evidence="8" id="KW-0408">Iron</keyword>
<dbReference type="CDD" id="cd01347">
    <property type="entry name" value="ligand_gated_channel"/>
    <property type="match status" value="1"/>
</dbReference>
<dbReference type="NCBIfam" id="TIGR01783">
    <property type="entry name" value="TonB-siderophor"/>
    <property type="match status" value="1"/>
</dbReference>
<name>A0ABP7Z3T3_9SPHI</name>
<evidence type="ECO:0000256" key="8">
    <source>
        <dbReference type="ARBA" id="ARBA00023004"/>
    </source>
</evidence>
<dbReference type="Gene3D" id="2.60.40.1120">
    <property type="entry name" value="Carboxypeptidase-like, regulatory domain"/>
    <property type="match status" value="1"/>
</dbReference>
<evidence type="ECO:0000256" key="16">
    <source>
        <dbReference type="SAM" id="SignalP"/>
    </source>
</evidence>
<keyword evidence="20" id="KW-1185">Reference proteome</keyword>
<evidence type="ECO:0000259" key="17">
    <source>
        <dbReference type="Pfam" id="PF00593"/>
    </source>
</evidence>
<comment type="subcellular location">
    <subcellularLocation>
        <location evidence="1 14">Cell outer membrane</location>
        <topology evidence="1 14">Multi-pass membrane protein</topology>
    </subcellularLocation>
</comment>
<dbReference type="InterPro" id="IPR000531">
    <property type="entry name" value="Beta-barrel_TonB"/>
</dbReference>
<keyword evidence="4 14" id="KW-1134">Transmembrane beta strand</keyword>
<evidence type="ECO:0000256" key="5">
    <source>
        <dbReference type="ARBA" id="ARBA00022496"/>
    </source>
</evidence>
<dbReference type="InterPro" id="IPR012910">
    <property type="entry name" value="Plug_dom"/>
</dbReference>
<sequence>MRLTIALFLLGVSAIYHEAQAQTTVKGVVLNKQGEFLEGISVRGQGKATRTNEQGYFELYIAKPGEFNLDFSGVGFHKHHLTVQPNGLETSIQNQILQESKHQIEQIDVKGYNSVNHRSLEVSKSGVRDLDLPQAVQVINSQVISDQQVNVLSDALKNANGVALGANRGGVNENFYARGYSLGTNNIFKNGARTNNGGSIEASTLESVQILKGSAALLYGGVSGGAVLNLVTKKPKFENGGEVSMRFGSYNQYKPIVDVYGPISQKLAFRIIGTGSYAESFRDEVESKRIYVNPSLLYQMNDKSSLNVMFDYLKSDFTPDFGIGSVEGKIQKEVGRNAFINVPWAFNKTNSSNAQADFGHQFNDDWKLQVLASYQQYNRDYYGAERIQANAQGIAPRALNRTKQDELTYNQQINLTGKLTTGFLKHQILVGGDADESNVKNYAFNIYAKGGSQPSTSYDNIDLFNPYAEGMRTDKPLDSLKTRTSTDIFRVGAFVQDLVSVTDQFKVLLGVRYTYQNTGRGLVYDYKTNTETTTPNVGKDKEDMGNKIDKAWSPKFALIYQPLVSTSIYVSYSNNFVSNAGYDVNYLPMTPSSIDQYEAGIKNDFLQGRLSTNLTWYRIQNNNFAQTIIGADGKVADANMKEFTGVSASDGIELDVAGELGKGFNVLAGYSYNFMRYLETNENGVVEGIRLVGTTAHTGNATLFYSLPDHIAKGLKLGVSAFYTGKRNAGWNTTKVNQKEGVDRIIPIDPFTTFDFTAGYTYKNWNIMAKVNNIGNAFNYYVHENYSVNPIPPRGFTTTLSYKF</sequence>
<dbReference type="PANTHER" id="PTHR32552:SF68">
    <property type="entry name" value="FERRICHROME OUTER MEMBRANE TRANSPORTER_PHAGE RECEPTOR"/>
    <property type="match status" value="1"/>
</dbReference>
<organism evidence="19 20">
    <name type="scientific">Sphingobacterium kyonggiense</name>
    <dbReference type="NCBI Taxonomy" id="714075"/>
    <lineage>
        <taxon>Bacteria</taxon>
        <taxon>Pseudomonadati</taxon>
        <taxon>Bacteroidota</taxon>
        <taxon>Sphingobacteriia</taxon>
        <taxon>Sphingobacteriales</taxon>
        <taxon>Sphingobacteriaceae</taxon>
        <taxon>Sphingobacterium</taxon>
    </lineage>
</organism>
<dbReference type="Pfam" id="PF07715">
    <property type="entry name" value="Plug"/>
    <property type="match status" value="1"/>
</dbReference>
<keyword evidence="10 15" id="KW-0798">TonB box</keyword>
<protein>
    <submittedName>
        <fullName evidence="19">TonB-dependent siderophore receptor</fullName>
    </submittedName>
</protein>
<evidence type="ECO:0000259" key="18">
    <source>
        <dbReference type="Pfam" id="PF07715"/>
    </source>
</evidence>
<keyword evidence="6 14" id="KW-0812">Transmembrane</keyword>
<feature type="domain" description="TonB-dependent receptor plug" evidence="18">
    <location>
        <begin position="130"/>
        <end position="226"/>
    </location>
</feature>
<evidence type="ECO:0000313" key="19">
    <source>
        <dbReference type="EMBL" id="GAA4144881.1"/>
    </source>
</evidence>
<keyword evidence="11 14" id="KW-0472">Membrane</keyword>
<evidence type="ECO:0000256" key="7">
    <source>
        <dbReference type="ARBA" id="ARBA00022729"/>
    </source>
</evidence>
<dbReference type="PROSITE" id="PS52016">
    <property type="entry name" value="TONB_DEPENDENT_REC_3"/>
    <property type="match status" value="1"/>
</dbReference>
<evidence type="ECO:0000313" key="20">
    <source>
        <dbReference type="Proteomes" id="UP001500101"/>
    </source>
</evidence>
<evidence type="ECO:0000256" key="10">
    <source>
        <dbReference type="ARBA" id="ARBA00023077"/>
    </source>
</evidence>
<dbReference type="SUPFAM" id="SSF49464">
    <property type="entry name" value="Carboxypeptidase regulatory domain-like"/>
    <property type="match status" value="1"/>
</dbReference>
<comment type="caution">
    <text evidence="19">The sequence shown here is derived from an EMBL/GenBank/DDBJ whole genome shotgun (WGS) entry which is preliminary data.</text>
</comment>
<dbReference type="Pfam" id="PF00593">
    <property type="entry name" value="TonB_dep_Rec_b-barrel"/>
    <property type="match status" value="1"/>
</dbReference>
<dbReference type="SUPFAM" id="SSF56935">
    <property type="entry name" value="Porins"/>
    <property type="match status" value="1"/>
</dbReference>
<proteinExistence type="inferred from homology"/>
<dbReference type="Gene3D" id="2.40.170.20">
    <property type="entry name" value="TonB-dependent receptor, beta-barrel domain"/>
    <property type="match status" value="1"/>
</dbReference>
<dbReference type="Gene3D" id="2.170.130.10">
    <property type="entry name" value="TonB-dependent receptor, plug domain"/>
    <property type="match status" value="1"/>
</dbReference>
<dbReference type="EMBL" id="BAAAZI010000011">
    <property type="protein sequence ID" value="GAA4144881.1"/>
    <property type="molecule type" value="Genomic_DNA"/>
</dbReference>
<evidence type="ECO:0000256" key="3">
    <source>
        <dbReference type="ARBA" id="ARBA00022448"/>
    </source>
</evidence>
<evidence type="ECO:0000256" key="11">
    <source>
        <dbReference type="ARBA" id="ARBA00023136"/>
    </source>
</evidence>
<dbReference type="Proteomes" id="UP001500101">
    <property type="component" value="Unassembled WGS sequence"/>
</dbReference>
<dbReference type="InterPro" id="IPR037066">
    <property type="entry name" value="Plug_dom_sf"/>
</dbReference>
<evidence type="ECO:0000256" key="1">
    <source>
        <dbReference type="ARBA" id="ARBA00004571"/>
    </source>
</evidence>
<comment type="similarity">
    <text evidence="2 14 15">Belongs to the TonB-dependent receptor family.</text>
</comment>
<dbReference type="InterPro" id="IPR039426">
    <property type="entry name" value="TonB-dep_rcpt-like"/>
</dbReference>
<keyword evidence="7 16" id="KW-0732">Signal</keyword>
<keyword evidence="13 14" id="KW-0998">Cell outer membrane</keyword>
<feature type="chain" id="PRO_5046767667" evidence="16">
    <location>
        <begin position="22"/>
        <end position="804"/>
    </location>
</feature>